<dbReference type="EMBL" id="EAAA01002580">
    <property type="status" value="NOT_ANNOTATED_CDS"/>
    <property type="molecule type" value="Genomic_DNA"/>
</dbReference>
<dbReference type="InterPro" id="IPR036282">
    <property type="entry name" value="Glutathione-S-Trfase_C_sf"/>
</dbReference>
<dbReference type="GO" id="GO:0001516">
    <property type="term" value="P:prostaglandin biosynthetic process"/>
    <property type="evidence" value="ECO:0007669"/>
    <property type="project" value="UniProtKB-UniPathway"/>
</dbReference>
<organism evidence="5 6">
    <name type="scientific">Ciona intestinalis</name>
    <name type="common">Transparent sea squirt</name>
    <name type="synonym">Ascidia intestinalis</name>
    <dbReference type="NCBI Taxonomy" id="7719"/>
    <lineage>
        <taxon>Eukaryota</taxon>
        <taxon>Metazoa</taxon>
        <taxon>Chordata</taxon>
        <taxon>Tunicata</taxon>
        <taxon>Ascidiacea</taxon>
        <taxon>Phlebobranchia</taxon>
        <taxon>Cionidae</taxon>
        <taxon>Ciona</taxon>
    </lineage>
</organism>
<evidence type="ECO:0000256" key="2">
    <source>
        <dbReference type="ARBA" id="ARBA00007409"/>
    </source>
</evidence>
<dbReference type="Gene3D" id="6.20.200.30">
    <property type="match status" value="1"/>
</dbReference>
<dbReference type="Ensembl" id="ENSCINT00000001257.3">
    <property type="protein sequence ID" value="ENSCINP00000001257.3"/>
    <property type="gene ID" value="ENSCING00000000684.3"/>
</dbReference>
<dbReference type="SFLD" id="SFLDS00019">
    <property type="entry name" value="Glutathione_Transferase_(cytos"/>
    <property type="match status" value="1"/>
</dbReference>
<evidence type="ECO:0000313" key="5">
    <source>
        <dbReference type="Ensembl" id="ENSCINP00000001257.3"/>
    </source>
</evidence>
<dbReference type="SFLD" id="SFLDG01182">
    <property type="entry name" value="Prostaglandin_E_synthase_like"/>
    <property type="match status" value="1"/>
</dbReference>
<dbReference type="PROSITE" id="PS51354">
    <property type="entry name" value="GLUTAREDOXIN_2"/>
    <property type="match status" value="1"/>
</dbReference>
<evidence type="ECO:0000313" key="6">
    <source>
        <dbReference type="Proteomes" id="UP000008144"/>
    </source>
</evidence>
<dbReference type="Proteomes" id="UP000008144">
    <property type="component" value="Chromosome 8"/>
</dbReference>
<reference evidence="6" key="1">
    <citation type="journal article" date="2002" name="Science">
        <title>The draft genome of Ciona intestinalis: insights into chordate and vertebrate origins.</title>
        <authorList>
            <person name="Dehal P."/>
            <person name="Satou Y."/>
            <person name="Campbell R.K."/>
            <person name="Chapman J."/>
            <person name="Degnan B."/>
            <person name="De Tomaso A."/>
            <person name="Davidson B."/>
            <person name="Di Gregorio A."/>
            <person name="Gelpke M."/>
            <person name="Goodstein D.M."/>
            <person name="Harafuji N."/>
            <person name="Hastings K.E."/>
            <person name="Ho I."/>
            <person name="Hotta K."/>
            <person name="Huang W."/>
            <person name="Kawashima T."/>
            <person name="Lemaire P."/>
            <person name="Martinez D."/>
            <person name="Meinertzhagen I.A."/>
            <person name="Necula S."/>
            <person name="Nonaka M."/>
            <person name="Putnam N."/>
            <person name="Rash S."/>
            <person name="Saiga H."/>
            <person name="Satake M."/>
            <person name="Terry A."/>
            <person name="Yamada L."/>
            <person name="Wang H.G."/>
            <person name="Awazu S."/>
            <person name="Azumi K."/>
            <person name="Boore J."/>
            <person name="Branno M."/>
            <person name="Chin-Bow S."/>
            <person name="DeSantis R."/>
            <person name="Doyle S."/>
            <person name="Francino P."/>
            <person name="Keys D.N."/>
            <person name="Haga S."/>
            <person name="Hayashi H."/>
            <person name="Hino K."/>
            <person name="Imai K.S."/>
            <person name="Inaba K."/>
            <person name="Kano S."/>
            <person name="Kobayashi K."/>
            <person name="Kobayashi M."/>
            <person name="Lee B.I."/>
            <person name="Makabe K.W."/>
            <person name="Manohar C."/>
            <person name="Matassi G."/>
            <person name="Medina M."/>
            <person name="Mochizuki Y."/>
            <person name="Mount S."/>
            <person name="Morishita T."/>
            <person name="Miura S."/>
            <person name="Nakayama A."/>
            <person name="Nishizaka S."/>
            <person name="Nomoto H."/>
            <person name="Ohta F."/>
            <person name="Oishi K."/>
            <person name="Rigoutsos I."/>
            <person name="Sano M."/>
            <person name="Sasaki A."/>
            <person name="Sasakura Y."/>
            <person name="Shoguchi E."/>
            <person name="Shin-i T."/>
            <person name="Spagnuolo A."/>
            <person name="Stainier D."/>
            <person name="Suzuki M.M."/>
            <person name="Tassy O."/>
            <person name="Takatori N."/>
            <person name="Tokuoka M."/>
            <person name="Yagi K."/>
            <person name="Yoshizaki F."/>
            <person name="Wada S."/>
            <person name="Zhang C."/>
            <person name="Hyatt P.D."/>
            <person name="Larimer F."/>
            <person name="Detter C."/>
            <person name="Doggett N."/>
            <person name="Glavina T."/>
            <person name="Hawkins T."/>
            <person name="Richardson P."/>
            <person name="Lucas S."/>
            <person name="Kohara Y."/>
            <person name="Levine M."/>
            <person name="Satoh N."/>
            <person name="Rokhsar D.S."/>
        </authorList>
    </citation>
    <scope>NUCLEOTIDE SEQUENCE [LARGE SCALE GENOMIC DNA]</scope>
</reference>
<dbReference type="SUPFAM" id="SSF52833">
    <property type="entry name" value="Thioredoxin-like"/>
    <property type="match status" value="1"/>
</dbReference>
<comment type="similarity">
    <text evidence="2">Belongs to the GST superfamily.</text>
</comment>
<dbReference type="PROSITE" id="PS00195">
    <property type="entry name" value="GLUTAREDOXIN_1"/>
    <property type="match status" value="1"/>
</dbReference>
<dbReference type="FunCoup" id="F6QRX3">
    <property type="interactions" value="490"/>
</dbReference>
<dbReference type="HOGENOM" id="CLU_011226_0_0_1"/>
<dbReference type="UniPathway" id="UPA00662"/>
<sequence>MTIKLYQYQTCPFCTKTRCFLLAHGIPFENIEVHPIFKKEMKFSKYKKVPLVTVEKNGEVLELRDSSLIISILSSYIINEGMNITELLKRYPTTTVVGEDGKSKQETLNKHWLISDEADLATVENDARKEEAEWRFWADDYLVHLISPNVYRTYREAYQAFDYHVKQGRFNGTWEGVVAKYLGSIAMWGIAKRLKTKYKLDENVRLDLYKACNKWTEAIGKGRTFMGGSKPNLADVSVFGVLSVMENLDSFHDVLTHTNIKKWYYKTKQAIEDHGGQTLNLRTTT</sequence>
<dbReference type="InterPro" id="IPR040079">
    <property type="entry name" value="Glutathione_S-Trfase"/>
</dbReference>
<name>F6QRX3_CIOIN</name>
<evidence type="ECO:0000256" key="1">
    <source>
        <dbReference type="ARBA" id="ARBA00002549"/>
    </source>
</evidence>
<dbReference type="Gene3D" id="1.20.1050.10">
    <property type="match status" value="1"/>
</dbReference>
<dbReference type="GO" id="GO:0005739">
    <property type="term" value="C:mitochondrion"/>
    <property type="evidence" value="ECO:0000318"/>
    <property type="project" value="GO_Central"/>
</dbReference>
<dbReference type="Gene3D" id="3.40.30.10">
    <property type="entry name" value="Glutaredoxin"/>
    <property type="match status" value="1"/>
</dbReference>
<proteinExistence type="inferred from homology"/>
<dbReference type="STRING" id="7719.ENSCINP00000001257"/>
<protein>
    <submittedName>
        <fullName evidence="5">Prostaglandin E synthase 2</fullName>
    </submittedName>
</protein>
<dbReference type="SUPFAM" id="SSF47616">
    <property type="entry name" value="GST C-terminal domain-like"/>
    <property type="match status" value="1"/>
</dbReference>
<dbReference type="InterPro" id="IPR011767">
    <property type="entry name" value="GLR_AS"/>
</dbReference>
<dbReference type="InterPro" id="IPR002109">
    <property type="entry name" value="Glutaredoxin"/>
</dbReference>
<dbReference type="PANTHER" id="PTHR12782">
    <property type="entry name" value="MICROSOMAL PROSTAGLANDIN E SYNTHASE-2"/>
    <property type="match status" value="1"/>
</dbReference>
<dbReference type="InterPro" id="IPR034334">
    <property type="entry name" value="PGES2"/>
</dbReference>
<dbReference type="PANTHER" id="PTHR12782:SF5">
    <property type="entry name" value="PROSTAGLANDIN E SYNTHASE 2"/>
    <property type="match status" value="1"/>
</dbReference>
<dbReference type="Pfam" id="PF00462">
    <property type="entry name" value="Glutaredoxin"/>
    <property type="match status" value="1"/>
</dbReference>
<dbReference type="SFLD" id="SFLDG01203">
    <property type="entry name" value="Prostaglandin_E_synthase_like1"/>
    <property type="match status" value="1"/>
</dbReference>
<evidence type="ECO:0000259" key="4">
    <source>
        <dbReference type="Pfam" id="PF00462"/>
    </source>
</evidence>
<dbReference type="GO" id="GO:0050220">
    <property type="term" value="F:prostaglandin-E synthase activity"/>
    <property type="evidence" value="ECO:0000318"/>
    <property type="project" value="GO_Central"/>
</dbReference>
<keyword evidence="3" id="KW-0443">Lipid metabolism</keyword>
<evidence type="ECO:0000256" key="3">
    <source>
        <dbReference type="ARBA" id="ARBA00023098"/>
    </source>
</evidence>
<accession>F6QRX3</accession>
<dbReference type="CDD" id="cd03197">
    <property type="entry name" value="GST_C_mPGES2"/>
    <property type="match status" value="1"/>
</dbReference>
<dbReference type="AlphaFoldDB" id="F6QRX3"/>
<dbReference type="InParanoid" id="F6QRX3"/>
<dbReference type="OMA" id="DYCLTEG"/>
<keyword evidence="6" id="KW-1185">Reference proteome</keyword>
<reference evidence="5" key="3">
    <citation type="submission" date="2025-08" db="UniProtKB">
        <authorList>
            <consortium name="Ensembl"/>
        </authorList>
    </citation>
    <scope>IDENTIFICATION</scope>
</reference>
<gene>
    <name evidence="5" type="primary">LOC100175706</name>
</gene>
<reference evidence="5" key="2">
    <citation type="journal article" date="2008" name="Genome Biol.">
        <title>Improved genome assembly and evidence-based global gene model set for the chordate Ciona intestinalis: new insight into intron and operon populations.</title>
        <authorList>
            <person name="Satou Y."/>
            <person name="Mineta K."/>
            <person name="Ogasawara M."/>
            <person name="Sasakura Y."/>
            <person name="Shoguchi E."/>
            <person name="Ueno K."/>
            <person name="Yamada L."/>
            <person name="Matsumoto J."/>
            <person name="Wasserscheid J."/>
            <person name="Dewar K."/>
            <person name="Wiley G.B."/>
            <person name="Macmil S.L."/>
            <person name="Roe B.A."/>
            <person name="Zeller R.W."/>
            <person name="Hastings K.E."/>
            <person name="Lemaire P."/>
            <person name="Lindquist E."/>
            <person name="Endo T."/>
            <person name="Hotta K."/>
            <person name="Inaba K."/>
        </authorList>
    </citation>
    <scope>NUCLEOTIDE SEQUENCE [LARGE SCALE GENOMIC DNA]</scope>
    <source>
        <strain evidence="5">wild type</strain>
    </source>
</reference>
<reference evidence="5" key="4">
    <citation type="submission" date="2025-09" db="UniProtKB">
        <authorList>
            <consortium name="Ensembl"/>
        </authorList>
    </citation>
    <scope>IDENTIFICATION</scope>
</reference>
<feature type="domain" description="Glutaredoxin" evidence="4">
    <location>
        <begin position="3"/>
        <end position="55"/>
    </location>
</feature>
<comment type="function">
    <text evidence="1">Has a glutathione-disulfide oxidoreductase activity in the presence of NADPH and glutathione reductase. Reduces low molecular weight disulfides and proteins.</text>
</comment>
<dbReference type="InterPro" id="IPR036249">
    <property type="entry name" value="Thioredoxin-like_sf"/>
</dbReference>
<dbReference type="InterPro" id="IPR034335">
    <property type="entry name" value="PGES2_C"/>
</dbReference>
<dbReference type="GeneTree" id="ENSGT00390000000224"/>